<evidence type="ECO:0000256" key="2">
    <source>
        <dbReference type="ARBA" id="ARBA00001946"/>
    </source>
</evidence>
<evidence type="ECO:0000313" key="12">
    <source>
        <dbReference type="EMBL" id="VAH22251.1"/>
    </source>
</evidence>
<dbReference type="GO" id="GO:0005737">
    <property type="term" value="C:cytoplasm"/>
    <property type="evidence" value="ECO:0007669"/>
    <property type="project" value="TreeGrafter"/>
</dbReference>
<evidence type="ECO:0000256" key="9">
    <source>
        <dbReference type="ARBA" id="ARBA00023204"/>
    </source>
</evidence>
<dbReference type="SUPFAM" id="SSF56219">
    <property type="entry name" value="DNase I-like"/>
    <property type="match status" value="1"/>
</dbReference>
<evidence type="ECO:0000256" key="8">
    <source>
        <dbReference type="ARBA" id="ARBA00022842"/>
    </source>
</evidence>
<protein>
    <recommendedName>
        <fullName evidence="11">Endonuclease/exonuclease/phosphatase domain-containing protein</fullName>
    </recommendedName>
</protein>
<keyword evidence="7" id="KW-0378">Hydrolase</keyword>
<dbReference type="CDD" id="cd09080">
    <property type="entry name" value="TDP2"/>
    <property type="match status" value="1"/>
</dbReference>
<keyword evidence="13" id="KW-1185">Reference proteome</keyword>
<comment type="cofactor">
    <cofactor evidence="1">
        <name>Mn(2+)</name>
        <dbReference type="ChEBI" id="CHEBI:29035"/>
    </cofactor>
</comment>
<dbReference type="EMBL" id="LT934112">
    <property type="protein sequence ID" value="VAH22251.1"/>
    <property type="molecule type" value="Genomic_DNA"/>
</dbReference>
<accession>A0A9R0VCH0</accession>
<dbReference type="InterPro" id="IPR036691">
    <property type="entry name" value="Endo/exonu/phosph_ase_sf"/>
</dbReference>
<evidence type="ECO:0000256" key="5">
    <source>
        <dbReference type="ARBA" id="ARBA00022723"/>
    </source>
</evidence>
<keyword evidence="9" id="KW-0234">DNA repair</keyword>
<keyword evidence="8" id="KW-0460">Magnesium</keyword>
<dbReference type="GO" id="GO:0003697">
    <property type="term" value="F:single-stranded DNA binding"/>
    <property type="evidence" value="ECO:0007669"/>
    <property type="project" value="TreeGrafter"/>
</dbReference>
<comment type="cofactor">
    <cofactor evidence="2">
        <name>Mg(2+)</name>
        <dbReference type="ChEBI" id="CHEBI:18420"/>
    </cofactor>
</comment>
<sequence>MTYNVCFGKDYELHSRILALGNIIQHHSPDLICLQEVTPEIHGLLQKSAWWPEYKCFMSRNMEYYMEGDMARSNMGKPLSKRKKYMERSYFCMQMSKLVVDSFDGVPFSHSVMGRELCMANINIGGVSLVLGTSHLESPSPPPRLRSNERVAQAKESLMLLGGRGSSNMIFCGDMNWDEKTDGPFPLPDGWVDAWAELKPGEDGWTYDTLANAMLSKGSKKLQLRLDRFVCKLPDFEVQGIEMVGKDPIPGVSYVKVDVARWKIKEKVYRQRRERMLPVLPSDHFGLVLTITPRAGSSASSE</sequence>
<evidence type="ECO:0000256" key="7">
    <source>
        <dbReference type="ARBA" id="ARBA00022801"/>
    </source>
</evidence>
<evidence type="ECO:0000259" key="11">
    <source>
        <dbReference type="Pfam" id="PF03372"/>
    </source>
</evidence>
<dbReference type="InterPro" id="IPR005135">
    <property type="entry name" value="Endo/exonuclease/phosphatase"/>
</dbReference>
<keyword evidence="4" id="KW-0540">Nuclease</keyword>
<comment type="subcellular location">
    <subcellularLocation>
        <location evidence="3">Nucleus</location>
        <location evidence="3">PML body</location>
    </subcellularLocation>
</comment>
<gene>
    <name evidence="12" type="ORF">TRITD_1Bv1G202990</name>
</gene>
<dbReference type="Gramene" id="TRITD1Bv1G202990.1">
    <property type="protein sequence ID" value="TRITD1Bv1G202990.1"/>
    <property type="gene ID" value="TRITD1Bv1G202990"/>
</dbReference>
<evidence type="ECO:0000256" key="4">
    <source>
        <dbReference type="ARBA" id="ARBA00022722"/>
    </source>
</evidence>
<dbReference type="InterPro" id="IPR051547">
    <property type="entry name" value="TDP2-like"/>
</dbReference>
<dbReference type="OMA" id="MAMERAY"/>
<dbReference type="GO" id="GO:0004518">
    <property type="term" value="F:nuclease activity"/>
    <property type="evidence" value="ECO:0007669"/>
    <property type="project" value="UniProtKB-KW"/>
</dbReference>
<dbReference type="FunFam" id="3.60.10.10:FF:000058">
    <property type="entry name" value="Tyrosyl-DNA phosphodiesterase 2"/>
    <property type="match status" value="1"/>
</dbReference>
<dbReference type="Pfam" id="PF03372">
    <property type="entry name" value="Exo_endo_phos"/>
    <property type="match status" value="1"/>
</dbReference>
<dbReference type="PANTHER" id="PTHR15822">
    <property type="entry name" value="TRAF AND TNF RECEPTOR-ASSOCIATED PROTEIN"/>
    <property type="match status" value="1"/>
</dbReference>
<dbReference type="PANTHER" id="PTHR15822:SF4">
    <property type="entry name" value="TYROSYL-DNA PHOSPHODIESTERASE 2"/>
    <property type="match status" value="1"/>
</dbReference>
<organism evidence="12 13">
    <name type="scientific">Triticum turgidum subsp. durum</name>
    <name type="common">Durum wheat</name>
    <name type="synonym">Triticum durum</name>
    <dbReference type="NCBI Taxonomy" id="4567"/>
    <lineage>
        <taxon>Eukaryota</taxon>
        <taxon>Viridiplantae</taxon>
        <taxon>Streptophyta</taxon>
        <taxon>Embryophyta</taxon>
        <taxon>Tracheophyta</taxon>
        <taxon>Spermatophyta</taxon>
        <taxon>Magnoliopsida</taxon>
        <taxon>Liliopsida</taxon>
        <taxon>Poales</taxon>
        <taxon>Poaceae</taxon>
        <taxon>BOP clade</taxon>
        <taxon>Pooideae</taxon>
        <taxon>Triticodae</taxon>
        <taxon>Triticeae</taxon>
        <taxon>Triticinae</taxon>
        <taxon>Triticum</taxon>
    </lineage>
</organism>
<dbReference type="GO" id="GO:0006302">
    <property type="term" value="P:double-strand break repair"/>
    <property type="evidence" value="ECO:0007669"/>
    <property type="project" value="TreeGrafter"/>
</dbReference>
<evidence type="ECO:0000256" key="6">
    <source>
        <dbReference type="ARBA" id="ARBA00022763"/>
    </source>
</evidence>
<dbReference type="Proteomes" id="UP000324705">
    <property type="component" value="Chromosome 1B"/>
</dbReference>
<evidence type="ECO:0000256" key="1">
    <source>
        <dbReference type="ARBA" id="ARBA00001936"/>
    </source>
</evidence>
<evidence type="ECO:0000256" key="10">
    <source>
        <dbReference type="ARBA" id="ARBA00023242"/>
    </source>
</evidence>
<dbReference type="Gene3D" id="3.60.10.10">
    <property type="entry name" value="Endonuclease/exonuclease/phosphatase"/>
    <property type="match status" value="1"/>
</dbReference>
<evidence type="ECO:0000256" key="3">
    <source>
        <dbReference type="ARBA" id="ARBA00004322"/>
    </source>
</evidence>
<dbReference type="AlphaFoldDB" id="A0A9R0VCH0"/>
<proteinExistence type="predicted"/>
<keyword evidence="10" id="KW-0539">Nucleus</keyword>
<dbReference type="GO" id="GO:0046872">
    <property type="term" value="F:metal ion binding"/>
    <property type="evidence" value="ECO:0007669"/>
    <property type="project" value="UniProtKB-KW"/>
</dbReference>
<keyword evidence="6" id="KW-0227">DNA damage</keyword>
<reference evidence="12 13" key="1">
    <citation type="submission" date="2017-09" db="EMBL/GenBank/DDBJ databases">
        <authorList>
            <consortium name="International Durum Wheat Genome Sequencing Consortium (IDWGSC)"/>
            <person name="Milanesi L."/>
        </authorList>
    </citation>
    <scope>NUCLEOTIDE SEQUENCE [LARGE SCALE GENOMIC DNA]</scope>
    <source>
        <strain evidence="13">cv. Svevo</strain>
    </source>
</reference>
<keyword evidence="5" id="KW-0479">Metal-binding</keyword>
<name>A0A9R0VCH0_TRITD</name>
<dbReference type="GO" id="GO:0070260">
    <property type="term" value="F:5'-tyrosyl-DNA phosphodiesterase activity"/>
    <property type="evidence" value="ECO:0007669"/>
    <property type="project" value="TreeGrafter"/>
</dbReference>
<feature type="domain" description="Endonuclease/exonuclease/phosphatase" evidence="11">
    <location>
        <begin position="1"/>
        <end position="284"/>
    </location>
</feature>
<evidence type="ECO:0000313" key="13">
    <source>
        <dbReference type="Proteomes" id="UP000324705"/>
    </source>
</evidence>